<sequence>MKWSRSSSVRLKNLCTLTTFLWARSSTTMLSLLMVASSLGLKIPTRSFSPSFLKSMMVECFSTMGVAEVEVDAAGAEIRS</sequence>
<accession>A0ACB8UC93</accession>
<protein>
    <submittedName>
        <fullName evidence="1">Uncharacterized protein</fullName>
    </submittedName>
</protein>
<evidence type="ECO:0000313" key="1">
    <source>
        <dbReference type="EMBL" id="KAI0091829.1"/>
    </source>
</evidence>
<dbReference type="Proteomes" id="UP001055072">
    <property type="component" value="Unassembled WGS sequence"/>
</dbReference>
<name>A0ACB8UC93_9APHY</name>
<dbReference type="EMBL" id="MU274904">
    <property type="protein sequence ID" value="KAI0091829.1"/>
    <property type="molecule type" value="Genomic_DNA"/>
</dbReference>
<reference evidence="1" key="1">
    <citation type="journal article" date="2021" name="Environ. Microbiol.">
        <title>Gene family expansions and transcriptome signatures uncover fungal adaptations to wood decay.</title>
        <authorList>
            <person name="Hage H."/>
            <person name="Miyauchi S."/>
            <person name="Viragh M."/>
            <person name="Drula E."/>
            <person name="Min B."/>
            <person name="Chaduli D."/>
            <person name="Navarro D."/>
            <person name="Favel A."/>
            <person name="Norest M."/>
            <person name="Lesage-Meessen L."/>
            <person name="Balint B."/>
            <person name="Merenyi Z."/>
            <person name="de Eugenio L."/>
            <person name="Morin E."/>
            <person name="Martinez A.T."/>
            <person name="Baldrian P."/>
            <person name="Stursova M."/>
            <person name="Martinez M.J."/>
            <person name="Novotny C."/>
            <person name="Magnuson J.K."/>
            <person name="Spatafora J.W."/>
            <person name="Maurice S."/>
            <person name="Pangilinan J."/>
            <person name="Andreopoulos W."/>
            <person name="LaButti K."/>
            <person name="Hundley H."/>
            <person name="Na H."/>
            <person name="Kuo A."/>
            <person name="Barry K."/>
            <person name="Lipzen A."/>
            <person name="Henrissat B."/>
            <person name="Riley R."/>
            <person name="Ahrendt S."/>
            <person name="Nagy L.G."/>
            <person name="Grigoriev I.V."/>
            <person name="Martin F."/>
            <person name="Rosso M.N."/>
        </authorList>
    </citation>
    <scope>NUCLEOTIDE SEQUENCE</scope>
    <source>
        <strain evidence="1">CBS 384.51</strain>
    </source>
</reference>
<proteinExistence type="predicted"/>
<comment type="caution">
    <text evidence="1">The sequence shown here is derived from an EMBL/GenBank/DDBJ whole genome shotgun (WGS) entry which is preliminary data.</text>
</comment>
<gene>
    <name evidence="1" type="ORF">BDY19DRAFT_927032</name>
</gene>
<evidence type="ECO:0000313" key="2">
    <source>
        <dbReference type="Proteomes" id="UP001055072"/>
    </source>
</evidence>
<keyword evidence="2" id="KW-1185">Reference proteome</keyword>
<organism evidence="1 2">
    <name type="scientific">Irpex rosettiformis</name>
    <dbReference type="NCBI Taxonomy" id="378272"/>
    <lineage>
        <taxon>Eukaryota</taxon>
        <taxon>Fungi</taxon>
        <taxon>Dikarya</taxon>
        <taxon>Basidiomycota</taxon>
        <taxon>Agaricomycotina</taxon>
        <taxon>Agaricomycetes</taxon>
        <taxon>Polyporales</taxon>
        <taxon>Irpicaceae</taxon>
        <taxon>Irpex</taxon>
    </lineage>
</organism>